<feature type="transmembrane region" description="Helical" evidence="6">
    <location>
        <begin position="126"/>
        <end position="148"/>
    </location>
</feature>
<comment type="similarity">
    <text evidence="5">Belongs to the G-protein coupled receptor 1 family.</text>
</comment>
<dbReference type="CDD" id="cd00637">
    <property type="entry name" value="7tm_classA_rhodopsin-like"/>
    <property type="match status" value="1"/>
</dbReference>
<keyword evidence="8" id="KW-1185">Reference proteome</keyword>
<gene>
    <name evidence="9" type="primary">LOC110982467</name>
</gene>
<evidence type="ECO:0000256" key="5">
    <source>
        <dbReference type="RuleBase" id="RU000688"/>
    </source>
</evidence>
<protein>
    <submittedName>
        <fullName evidence="9">Cholecystokinin receptor type A-like</fullName>
    </submittedName>
</protein>
<dbReference type="PANTHER" id="PTHR45698:SF1">
    <property type="entry name" value="TRACE AMINE-ASSOCIATED RECEPTOR 13C-LIKE"/>
    <property type="match status" value="1"/>
</dbReference>
<evidence type="ECO:0000259" key="7">
    <source>
        <dbReference type="PROSITE" id="PS50262"/>
    </source>
</evidence>
<dbReference type="SUPFAM" id="SSF81321">
    <property type="entry name" value="Family A G protein-coupled receptor-like"/>
    <property type="match status" value="1"/>
</dbReference>
<dbReference type="AlphaFoldDB" id="A0A8B7YTE7"/>
<dbReference type="GeneID" id="110982467"/>
<accession>A0A8B7YTE7</accession>
<keyword evidence="3 6" id="KW-1133">Transmembrane helix</keyword>
<keyword evidence="5" id="KW-0297">G-protein coupled receptor</keyword>
<dbReference type="InterPro" id="IPR000276">
    <property type="entry name" value="GPCR_Rhodpsn"/>
</dbReference>
<dbReference type="OrthoDB" id="9818824at2759"/>
<dbReference type="InterPro" id="IPR017452">
    <property type="entry name" value="GPCR_Rhodpsn_7TM"/>
</dbReference>
<name>A0A8B7YTE7_ACAPL</name>
<dbReference type="Proteomes" id="UP000694845">
    <property type="component" value="Unplaced"/>
</dbReference>
<dbReference type="Pfam" id="PF00001">
    <property type="entry name" value="7tm_1"/>
    <property type="match status" value="1"/>
</dbReference>
<dbReference type="PANTHER" id="PTHR45698">
    <property type="entry name" value="TRACE AMINE-ASSOCIATED RECEPTOR 19N-RELATED"/>
    <property type="match status" value="1"/>
</dbReference>
<dbReference type="PROSITE" id="PS00237">
    <property type="entry name" value="G_PROTEIN_RECEP_F1_1"/>
    <property type="match status" value="1"/>
</dbReference>
<feature type="transmembrane region" description="Helical" evidence="6">
    <location>
        <begin position="284"/>
        <end position="306"/>
    </location>
</feature>
<keyword evidence="2 5" id="KW-0812">Transmembrane</keyword>
<feature type="domain" description="G-protein coupled receptors family 1 profile" evidence="7">
    <location>
        <begin position="22"/>
        <end position="304"/>
    </location>
</feature>
<dbReference type="RefSeq" id="XP_022096564.1">
    <property type="nucleotide sequence ID" value="XM_022240872.1"/>
</dbReference>
<organism evidence="8 9">
    <name type="scientific">Acanthaster planci</name>
    <name type="common">Crown-of-thorns starfish</name>
    <dbReference type="NCBI Taxonomy" id="133434"/>
    <lineage>
        <taxon>Eukaryota</taxon>
        <taxon>Metazoa</taxon>
        <taxon>Echinodermata</taxon>
        <taxon>Eleutherozoa</taxon>
        <taxon>Asterozoa</taxon>
        <taxon>Asteroidea</taxon>
        <taxon>Valvatacea</taxon>
        <taxon>Valvatida</taxon>
        <taxon>Acanthasteridae</taxon>
        <taxon>Acanthaster</taxon>
    </lineage>
</organism>
<dbReference type="GO" id="GO:0004930">
    <property type="term" value="F:G protein-coupled receptor activity"/>
    <property type="evidence" value="ECO:0007669"/>
    <property type="project" value="UniProtKB-KW"/>
</dbReference>
<dbReference type="PROSITE" id="PS50262">
    <property type="entry name" value="G_PROTEIN_RECEP_F1_2"/>
    <property type="match status" value="1"/>
</dbReference>
<dbReference type="Gene3D" id="1.20.1070.10">
    <property type="entry name" value="Rhodopsin 7-helix transmembrane proteins"/>
    <property type="match status" value="1"/>
</dbReference>
<feature type="transmembrane region" description="Helical" evidence="6">
    <location>
        <begin position="251"/>
        <end position="272"/>
    </location>
</feature>
<dbReference type="OMA" id="CYTHITI"/>
<keyword evidence="5" id="KW-0675">Receptor</keyword>
<evidence type="ECO:0000256" key="1">
    <source>
        <dbReference type="ARBA" id="ARBA00004370"/>
    </source>
</evidence>
<keyword evidence="4 6" id="KW-0472">Membrane</keyword>
<dbReference type="KEGG" id="aplc:110982467"/>
<dbReference type="GO" id="GO:0016020">
    <property type="term" value="C:membrane"/>
    <property type="evidence" value="ECO:0007669"/>
    <property type="project" value="UniProtKB-SubCell"/>
</dbReference>
<feature type="transmembrane region" description="Helical" evidence="6">
    <location>
        <begin position="87"/>
        <end position="105"/>
    </location>
</feature>
<proteinExistence type="inferred from homology"/>
<evidence type="ECO:0000313" key="9">
    <source>
        <dbReference type="RefSeq" id="XP_022096564.1"/>
    </source>
</evidence>
<feature type="transmembrane region" description="Helical" evidence="6">
    <location>
        <begin position="6"/>
        <end position="31"/>
    </location>
</feature>
<sequence>MADVLLILRVFRTVIGVVGVLGNCLVIVVIYKVHFMHTMTNAFICHQAVIDLLGSLLLVLQNNIPVPDPVPATTAGEVLCRMWIGDALLWVMFVTSTFSLLALTLERYFAIVYPFRFQALFSKKSTVVMMIVVWLMGLLLKSYSFLIYSVIDGRCKFLQLEASKVMGPLLICLQYFVPAIIMLFCYTHITITLKRSAKQIAPLTTTSYQHGVEGSHIQAVTAMGQERQQPRLVNEQQESLLRARRNTFKTLFIVFVTFLICWSPSQFTFFMFNVGWIKIDFDGPLMVTSTILVASNCCINPIIYSFKYRQFRRAFRMVVGRPDRREDGIPSAVTASTAQTMVTTQKPL</sequence>
<evidence type="ECO:0000256" key="6">
    <source>
        <dbReference type="SAM" id="Phobius"/>
    </source>
</evidence>
<dbReference type="SMART" id="SM01381">
    <property type="entry name" value="7TM_GPCR_Srsx"/>
    <property type="match status" value="1"/>
</dbReference>
<evidence type="ECO:0000256" key="3">
    <source>
        <dbReference type="ARBA" id="ARBA00022989"/>
    </source>
</evidence>
<evidence type="ECO:0000313" key="8">
    <source>
        <dbReference type="Proteomes" id="UP000694845"/>
    </source>
</evidence>
<keyword evidence="5" id="KW-0807">Transducer</keyword>
<dbReference type="PRINTS" id="PR00237">
    <property type="entry name" value="GPCRRHODOPSN"/>
</dbReference>
<reference evidence="9" key="1">
    <citation type="submission" date="2025-08" db="UniProtKB">
        <authorList>
            <consortium name="RefSeq"/>
        </authorList>
    </citation>
    <scope>IDENTIFICATION</scope>
</reference>
<evidence type="ECO:0000256" key="2">
    <source>
        <dbReference type="ARBA" id="ARBA00022692"/>
    </source>
</evidence>
<feature type="transmembrane region" description="Helical" evidence="6">
    <location>
        <begin position="168"/>
        <end position="189"/>
    </location>
</feature>
<comment type="subcellular location">
    <subcellularLocation>
        <location evidence="1">Membrane</location>
    </subcellularLocation>
</comment>
<evidence type="ECO:0000256" key="4">
    <source>
        <dbReference type="ARBA" id="ARBA00023136"/>
    </source>
</evidence>